<keyword evidence="2" id="KW-1185">Reference proteome</keyword>
<protein>
    <submittedName>
        <fullName evidence="1">Uncharacterized protein</fullName>
    </submittedName>
</protein>
<sequence>MRKLKNSKLTGDVTSLVDCLSLSLLAFFDDYAESHLKLSELRISETVLPECNENVDSSKAEAIVKKLQMEGRYLRMSGVHVDLRKWIHDNVSRNVVASIICDELMEMRTKKRELETKIRQAEKELQAKLW</sequence>
<comment type="caution">
    <text evidence="1">The sequence shown here is derived from an EMBL/GenBank/DDBJ whole genome shotgun (WGS) entry which is preliminary data.</text>
</comment>
<gene>
    <name evidence="1" type="ORF">RIF29_04402</name>
</gene>
<evidence type="ECO:0000313" key="2">
    <source>
        <dbReference type="Proteomes" id="UP001372338"/>
    </source>
</evidence>
<dbReference type="AlphaFoldDB" id="A0AAN9J1R1"/>
<evidence type="ECO:0000313" key="1">
    <source>
        <dbReference type="EMBL" id="KAK7290174.1"/>
    </source>
</evidence>
<dbReference type="EMBL" id="JAYWIO010000001">
    <property type="protein sequence ID" value="KAK7290174.1"/>
    <property type="molecule type" value="Genomic_DNA"/>
</dbReference>
<name>A0AAN9J1R1_CROPI</name>
<reference evidence="1 2" key="1">
    <citation type="submission" date="2024-01" db="EMBL/GenBank/DDBJ databases">
        <title>The genomes of 5 underutilized Papilionoideae crops provide insights into root nodulation and disease resistanc.</title>
        <authorList>
            <person name="Yuan L."/>
        </authorList>
    </citation>
    <scope>NUCLEOTIDE SEQUENCE [LARGE SCALE GENOMIC DNA]</scope>
    <source>
        <strain evidence="1">ZHUSHIDOU_FW_LH</strain>
        <tissue evidence="1">Leaf</tissue>
    </source>
</reference>
<proteinExistence type="predicted"/>
<dbReference type="Proteomes" id="UP001372338">
    <property type="component" value="Unassembled WGS sequence"/>
</dbReference>
<organism evidence="1 2">
    <name type="scientific">Crotalaria pallida</name>
    <name type="common">Smooth rattlebox</name>
    <name type="synonym">Crotalaria striata</name>
    <dbReference type="NCBI Taxonomy" id="3830"/>
    <lineage>
        <taxon>Eukaryota</taxon>
        <taxon>Viridiplantae</taxon>
        <taxon>Streptophyta</taxon>
        <taxon>Embryophyta</taxon>
        <taxon>Tracheophyta</taxon>
        <taxon>Spermatophyta</taxon>
        <taxon>Magnoliopsida</taxon>
        <taxon>eudicotyledons</taxon>
        <taxon>Gunneridae</taxon>
        <taxon>Pentapetalae</taxon>
        <taxon>rosids</taxon>
        <taxon>fabids</taxon>
        <taxon>Fabales</taxon>
        <taxon>Fabaceae</taxon>
        <taxon>Papilionoideae</taxon>
        <taxon>50 kb inversion clade</taxon>
        <taxon>genistoids sensu lato</taxon>
        <taxon>core genistoids</taxon>
        <taxon>Crotalarieae</taxon>
        <taxon>Crotalaria</taxon>
    </lineage>
</organism>
<accession>A0AAN9J1R1</accession>